<evidence type="ECO:0000313" key="12">
    <source>
        <dbReference type="Proteomes" id="UP000284219"/>
    </source>
</evidence>
<comment type="similarity">
    <text evidence="9">Belongs to the acetylglutamate kinase family. ArgB subfamily.</text>
</comment>
<comment type="catalytic activity">
    <reaction evidence="8 9">
        <text>N-acetyl-L-glutamate + ATP = N-acetyl-L-glutamyl 5-phosphate + ADP</text>
        <dbReference type="Rhea" id="RHEA:14629"/>
        <dbReference type="ChEBI" id="CHEBI:30616"/>
        <dbReference type="ChEBI" id="CHEBI:44337"/>
        <dbReference type="ChEBI" id="CHEBI:57936"/>
        <dbReference type="ChEBI" id="CHEBI:456216"/>
        <dbReference type="EC" id="2.7.2.8"/>
    </reaction>
</comment>
<dbReference type="UniPathway" id="UPA00068">
    <property type="reaction ID" value="UER00107"/>
</dbReference>
<feature type="binding site" evidence="9">
    <location>
        <position position="60"/>
    </location>
    <ligand>
        <name>substrate</name>
    </ligand>
</feature>
<dbReference type="EMBL" id="MCHY01000011">
    <property type="protein sequence ID" value="RKD21831.1"/>
    <property type="molecule type" value="Genomic_DNA"/>
</dbReference>
<dbReference type="GO" id="GO:0042450">
    <property type="term" value="P:L-arginine biosynthetic process via ornithine"/>
    <property type="evidence" value="ECO:0007669"/>
    <property type="project" value="UniProtKB-UniRule"/>
</dbReference>
<evidence type="ECO:0000256" key="6">
    <source>
        <dbReference type="ARBA" id="ARBA00022777"/>
    </source>
</evidence>
<comment type="function">
    <text evidence="9">Catalyzes the ATP-dependent phosphorylation of N-acetyl-L-glutamate.</text>
</comment>
<feature type="domain" description="Aspartate/glutamate/uridylate kinase" evidence="10">
    <location>
        <begin position="1"/>
        <end position="226"/>
    </location>
</feature>
<dbReference type="CDD" id="cd04238">
    <property type="entry name" value="AAK_NAGK-like"/>
    <property type="match status" value="1"/>
</dbReference>
<dbReference type="RefSeq" id="WP_120190948.1">
    <property type="nucleotide sequence ID" value="NZ_MCHY01000011.1"/>
</dbReference>
<dbReference type="PIRSF" id="PIRSF000728">
    <property type="entry name" value="NAGK"/>
    <property type="match status" value="1"/>
</dbReference>
<feature type="binding site" evidence="9">
    <location>
        <begin position="38"/>
        <end position="39"/>
    </location>
    <ligand>
        <name>substrate</name>
    </ligand>
</feature>
<dbReference type="InterPro" id="IPR037528">
    <property type="entry name" value="ArgB"/>
</dbReference>
<comment type="pathway">
    <text evidence="1 9">Amino-acid biosynthesis; L-arginine biosynthesis; N(2)-acetyl-L-ornithine from L-glutamate: step 2/4.</text>
</comment>
<gene>
    <name evidence="9" type="primary">argB</name>
    <name evidence="11" type="ORF">BEP19_14565</name>
</gene>
<comment type="subcellular location">
    <subcellularLocation>
        <location evidence="9">Cytoplasm</location>
    </subcellularLocation>
</comment>
<dbReference type="GO" id="GO:0005524">
    <property type="term" value="F:ATP binding"/>
    <property type="evidence" value="ECO:0007669"/>
    <property type="project" value="UniProtKB-UniRule"/>
</dbReference>
<protein>
    <recommendedName>
        <fullName evidence="9">Acetylglutamate kinase</fullName>
        <ecNumber evidence="9">2.7.2.8</ecNumber>
    </recommendedName>
    <alternativeName>
        <fullName evidence="9">N-acetyl-L-glutamate 5-phosphotransferase</fullName>
    </alternativeName>
    <alternativeName>
        <fullName evidence="9">NAG kinase</fullName>
        <shortName evidence="9">NAGK</shortName>
    </alternativeName>
</protein>
<proteinExistence type="inferred from homology"/>
<evidence type="ECO:0000256" key="3">
    <source>
        <dbReference type="ARBA" id="ARBA00022605"/>
    </source>
</evidence>
<keyword evidence="9" id="KW-0963">Cytoplasm</keyword>
<feature type="binding site" evidence="9">
    <location>
        <position position="149"/>
    </location>
    <ligand>
        <name>substrate</name>
    </ligand>
</feature>
<sequence length="248" mass="26081">MIVLKCGGSTLDNLPDSLYEQLIQLKKDGFDPVIVHGGGPAISNALETYGIEPQFIDGLRVTDEQTLKVVEMVLIGQTNKQIVKKLGGLGFGLSGLDGNLIEASQLKGPHGFVGQIEQVHPETIRIISRMGLIPVIAPLGIDENGQTYNINADTAAGAIAAALEVSQLIVVTDVPGVMEDGEVLSELTVDQVNQLINSEVITGGMIPKVKAAMDALRAAEQVVIIDPSNLTMAVQGQAVGTKIIGKVN</sequence>
<dbReference type="InterPro" id="IPR036393">
    <property type="entry name" value="AceGlu_kinase-like_sf"/>
</dbReference>
<keyword evidence="2 9" id="KW-0055">Arginine biosynthesis</keyword>
<dbReference type="GO" id="GO:0005737">
    <property type="term" value="C:cytoplasm"/>
    <property type="evidence" value="ECO:0007669"/>
    <property type="project" value="UniProtKB-SubCell"/>
</dbReference>
<evidence type="ECO:0000256" key="9">
    <source>
        <dbReference type="HAMAP-Rule" id="MF_00082"/>
    </source>
</evidence>
<reference evidence="11 12" key="1">
    <citation type="submission" date="2016-08" db="EMBL/GenBank/DDBJ databases">
        <title>Novel Firmicute Genomes.</title>
        <authorList>
            <person name="Poppleton D.I."/>
            <person name="Gribaldo S."/>
        </authorList>
    </citation>
    <scope>NUCLEOTIDE SEQUENCE [LARGE SCALE GENOMIC DNA]</scope>
    <source>
        <strain evidence="11 12">RAOx-1</strain>
    </source>
</reference>
<dbReference type="InterPro" id="IPR001048">
    <property type="entry name" value="Asp/Glu/Uridylate_kinase"/>
</dbReference>
<evidence type="ECO:0000256" key="2">
    <source>
        <dbReference type="ARBA" id="ARBA00022571"/>
    </source>
</evidence>
<evidence type="ECO:0000256" key="5">
    <source>
        <dbReference type="ARBA" id="ARBA00022741"/>
    </source>
</evidence>
<dbReference type="FunFam" id="3.40.1160.10:FF:000004">
    <property type="entry name" value="Acetylglutamate kinase"/>
    <property type="match status" value="1"/>
</dbReference>
<evidence type="ECO:0000256" key="8">
    <source>
        <dbReference type="ARBA" id="ARBA00048141"/>
    </source>
</evidence>
<evidence type="ECO:0000256" key="7">
    <source>
        <dbReference type="ARBA" id="ARBA00022840"/>
    </source>
</evidence>
<comment type="caution">
    <text evidence="11">The sequence shown here is derived from an EMBL/GenBank/DDBJ whole genome shotgun (WGS) entry which is preliminary data.</text>
</comment>
<name>A0A419SEV4_9BACL</name>
<dbReference type="HAMAP" id="MF_00082">
    <property type="entry name" value="ArgB"/>
    <property type="match status" value="1"/>
</dbReference>
<evidence type="ECO:0000259" key="10">
    <source>
        <dbReference type="Pfam" id="PF00696"/>
    </source>
</evidence>
<dbReference type="PANTHER" id="PTHR23342">
    <property type="entry name" value="N-ACETYLGLUTAMATE SYNTHASE"/>
    <property type="match status" value="1"/>
</dbReference>
<dbReference type="AlphaFoldDB" id="A0A419SEV4"/>
<keyword evidence="12" id="KW-1185">Reference proteome</keyword>
<keyword evidence="3 9" id="KW-0028">Amino-acid biosynthesis</keyword>
<evidence type="ECO:0000256" key="1">
    <source>
        <dbReference type="ARBA" id="ARBA00004828"/>
    </source>
</evidence>
<keyword evidence="6 9" id="KW-0418">Kinase</keyword>
<dbReference type="Pfam" id="PF00696">
    <property type="entry name" value="AA_kinase"/>
    <property type="match status" value="1"/>
</dbReference>
<keyword evidence="4 9" id="KW-0808">Transferase</keyword>
<feature type="site" description="Transition state stabilizer" evidence="9">
    <location>
        <position position="208"/>
    </location>
</feature>
<evidence type="ECO:0000313" key="11">
    <source>
        <dbReference type="EMBL" id="RKD21831.1"/>
    </source>
</evidence>
<dbReference type="NCBIfam" id="TIGR00761">
    <property type="entry name" value="argB"/>
    <property type="match status" value="1"/>
</dbReference>
<dbReference type="GO" id="GO:0003991">
    <property type="term" value="F:acetylglutamate kinase activity"/>
    <property type="evidence" value="ECO:0007669"/>
    <property type="project" value="UniProtKB-UniRule"/>
</dbReference>
<dbReference type="Gene3D" id="3.40.1160.10">
    <property type="entry name" value="Acetylglutamate kinase-like"/>
    <property type="match status" value="1"/>
</dbReference>
<dbReference type="OrthoDB" id="9803155at2"/>
<keyword evidence="7 9" id="KW-0067">ATP-binding</keyword>
<evidence type="ECO:0000256" key="4">
    <source>
        <dbReference type="ARBA" id="ARBA00022679"/>
    </source>
</evidence>
<accession>A0A419SEV4</accession>
<dbReference type="SUPFAM" id="SSF53633">
    <property type="entry name" value="Carbamate kinase-like"/>
    <property type="match status" value="1"/>
</dbReference>
<feature type="site" description="Transition state stabilizer" evidence="9">
    <location>
        <position position="5"/>
    </location>
</feature>
<dbReference type="EC" id="2.7.2.8" evidence="9"/>
<dbReference type="PANTHER" id="PTHR23342:SF0">
    <property type="entry name" value="N-ACETYLGLUTAMATE SYNTHASE, MITOCHONDRIAL"/>
    <property type="match status" value="1"/>
</dbReference>
<dbReference type="InterPro" id="IPR004662">
    <property type="entry name" value="AcgluKinase_fam"/>
</dbReference>
<dbReference type="Proteomes" id="UP000284219">
    <property type="component" value="Unassembled WGS sequence"/>
</dbReference>
<organism evidence="11 12">
    <name type="scientific">Ammoniphilus oxalaticus</name>
    <dbReference type="NCBI Taxonomy" id="66863"/>
    <lineage>
        <taxon>Bacteria</taxon>
        <taxon>Bacillati</taxon>
        <taxon>Bacillota</taxon>
        <taxon>Bacilli</taxon>
        <taxon>Bacillales</taxon>
        <taxon>Paenibacillaceae</taxon>
        <taxon>Aneurinibacillus group</taxon>
        <taxon>Ammoniphilus</taxon>
    </lineage>
</organism>
<keyword evidence="5 9" id="KW-0547">Nucleotide-binding</keyword>